<name>A0A0G1ED66_9BACT</name>
<sequence length="138" mass="15369">MLTQKTGVILSPYGEEDLLELVQATSGKFNGSCTVAFMMCKGIPKIVVVCLTHAFSSFPKFPLVVKSDLFPGRVTVWIAENSDHIVTPVITHKHNLELAVLWPEIPKNPKGKFIFVQVKAQEGHRRTKVMVLPMPEIT</sequence>
<evidence type="ECO:0000313" key="1">
    <source>
        <dbReference type="EMBL" id="KKS80961.1"/>
    </source>
</evidence>
<comment type="caution">
    <text evidence="1">The sequence shown here is derived from an EMBL/GenBank/DDBJ whole genome shotgun (WGS) entry which is preliminary data.</text>
</comment>
<dbReference type="EMBL" id="LCEY01000003">
    <property type="protein sequence ID" value="KKS80961.1"/>
    <property type="molecule type" value="Genomic_DNA"/>
</dbReference>
<protein>
    <submittedName>
        <fullName evidence="1">Uncharacterized protein</fullName>
    </submittedName>
</protein>
<gene>
    <name evidence="1" type="ORF">UV56_C0003G0001</name>
</gene>
<organism evidence="1 2">
    <name type="scientific">Candidatus Woesebacteria bacterium GW2011_GWC1_43_10b</name>
    <dbReference type="NCBI Taxonomy" id="1618585"/>
    <lineage>
        <taxon>Bacteria</taxon>
        <taxon>Candidatus Woeseibacteriota</taxon>
    </lineage>
</organism>
<dbReference type="AlphaFoldDB" id="A0A0G1ED66"/>
<proteinExistence type="predicted"/>
<reference evidence="1 2" key="1">
    <citation type="journal article" date="2015" name="Nature">
        <title>rRNA introns, odd ribosomes, and small enigmatic genomes across a large radiation of phyla.</title>
        <authorList>
            <person name="Brown C.T."/>
            <person name="Hug L.A."/>
            <person name="Thomas B.C."/>
            <person name="Sharon I."/>
            <person name="Castelle C.J."/>
            <person name="Singh A."/>
            <person name="Wilkins M.J."/>
            <person name="Williams K.H."/>
            <person name="Banfield J.F."/>
        </authorList>
    </citation>
    <scope>NUCLEOTIDE SEQUENCE [LARGE SCALE GENOMIC DNA]</scope>
</reference>
<evidence type="ECO:0000313" key="2">
    <source>
        <dbReference type="Proteomes" id="UP000034611"/>
    </source>
</evidence>
<dbReference type="Proteomes" id="UP000034611">
    <property type="component" value="Unassembled WGS sequence"/>
</dbReference>
<accession>A0A0G1ED66</accession>